<gene>
    <name evidence="6 7" type="primary">prmA</name>
    <name evidence="7" type="ORF">DOP62_11475</name>
</gene>
<dbReference type="NCBIfam" id="TIGR00406">
    <property type="entry name" value="prmA"/>
    <property type="match status" value="1"/>
</dbReference>
<feature type="binding site" evidence="6">
    <location>
        <position position="232"/>
    </location>
    <ligand>
        <name>S-adenosyl-L-methionine</name>
        <dbReference type="ChEBI" id="CHEBI:59789"/>
    </ligand>
</feature>
<evidence type="ECO:0000256" key="6">
    <source>
        <dbReference type="HAMAP-Rule" id="MF_00735"/>
    </source>
</evidence>
<dbReference type="GO" id="GO:0005737">
    <property type="term" value="C:cytoplasm"/>
    <property type="evidence" value="ECO:0007669"/>
    <property type="project" value="UniProtKB-SubCell"/>
</dbReference>
<feature type="binding site" evidence="6">
    <location>
        <position position="161"/>
    </location>
    <ligand>
        <name>S-adenosyl-L-methionine</name>
        <dbReference type="ChEBI" id="CHEBI:59789"/>
    </ligand>
</feature>
<organism evidence="7 8">
    <name type="scientific">Synechococcus elongatus PCC 11801</name>
    <dbReference type="NCBI Taxonomy" id="2219813"/>
    <lineage>
        <taxon>Bacteria</taxon>
        <taxon>Bacillati</taxon>
        <taxon>Cyanobacteriota</taxon>
        <taxon>Cyanophyceae</taxon>
        <taxon>Synechococcales</taxon>
        <taxon>Synechococcaceae</taxon>
        <taxon>Synechococcus</taxon>
    </lineage>
</organism>
<dbReference type="InterPro" id="IPR029063">
    <property type="entry name" value="SAM-dependent_MTases_sf"/>
</dbReference>
<dbReference type="PANTHER" id="PTHR43648">
    <property type="entry name" value="ELECTRON TRANSFER FLAVOPROTEIN BETA SUBUNIT LYSINE METHYLTRANSFERASE"/>
    <property type="match status" value="1"/>
</dbReference>
<feature type="binding site" evidence="6">
    <location>
        <position position="183"/>
    </location>
    <ligand>
        <name>S-adenosyl-L-methionine</name>
        <dbReference type="ChEBI" id="CHEBI:59789"/>
    </ligand>
</feature>
<evidence type="ECO:0000256" key="3">
    <source>
        <dbReference type="ARBA" id="ARBA00022603"/>
    </source>
</evidence>
<name>A0AAN1QPZ5_SYNEL</name>
<keyword evidence="5 6" id="KW-0949">S-adenosyl-L-methionine</keyword>
<dbReference type="InterPro" id="IPR004498">
    <property type="entry name" value="Ribosomal_PrmA_MeTrfase"/>
</dbReference>
<accession>A0AAN1QPZ5</accession>
<keyword evidence="7" id="KW-0689">Ribosomal protein</keyword>
<dbReference type="PANTHER" id="PTHR43648:SF1">
    <property type="entry name" value="ELECTRON TRANSFER FLAVOPROTEIN BETA SUBUNIT LYSINE METHYLTRANSFERASE"/>
    <property type="match status" value="1"/>
</dbReference>
<evidence type="ECO:0000256" key="4">
    <source>
        <dbReference type="ARBA" id="ARBA00022679"/>
    </source>
</evidence>
<sequence>MPISQSWWQVEVSCDPLLEDLLYWRLSEAGGRGFVCESKAQTLQVHSYFPAELWEETIRDRLLQEISADAADLGLPTPSLSWQTLDEEDWSESWKRHWQPQELGDRFLIQPAWLEPEPSDRLLLRLDPGTAFGTGAHPTTQLCLEGLETVPVADKVIADVGCGSGILAIGALLLGAKQVYAVDTDPLAVGATQSNAALNDLEGDRFWTAIGSADQLQPLHAQGVRFDGFLCNILAHIIQALTPTLSELASPGSWAIFSGLLTSQADSVSATLEEYGWVIRGQASQGDWCRLVADFQPER</sequence>
<dbReference type="GO" id="GO:0032259">
    <property type="term" value="P:methylation"/>
    <property type="evidence" value="ECO:0007669"/>
    <property type="project" value="UniProtKB-KW"/>
</dbReference>
<evidence type="ECO:0000256" key="2">
    <source>
        <dbReference type="ARBA" id="ARBA00022490"/>
    </source>
</evidence>
<feature type="binding site" evidence="6">
    <location>
        <position position="140"/>
    </location>
    <ligand>
        <name>S-adenosyl-L-methionine</name>
        <dbReference type="ChEBI" id="CHEBI:59789"/>
    </ligand>
</feature>
<proteinExistence type="inferred from homology"/>
<keyword evidence="4 6" id="KW-0808">Transferase</keyword>
<dbReference type="CDD" id="cd02440">
    <property type="entry name" value="AdoMet_MTases"/>
    <property type="match status" value="1"/>
</dbReference>
<dbReference type="HAMAP" id="MF_00735">
    <property type="entry name" value="Methyltr_PrmA"/>
    <property type="match status" value="1"/>
</dbReference>
<keyword evidence="2 6" id="KW-0963">Cytoplasm</keyword>
<comment type="catalytic activity">
    <reaction evidence="6">
        <text>L-lysyl-[protein] + 3 S-adenosyl-L-methionine = N(6),N(6),N(6)-trimethyl-L-lysyl-[protein] + 3 S-adenosyl-L-homocysteine + 3 H(+)</text>
        <dbReference type="Rhea" id="RHEA:54192"/>
        <dbReference type="Rhea" id="RHEA-COMP:9752"/>
        <dbReference type="Rhea" id="RHEA-COMP:13826"/>
        <dbReference type="ChEBI" id="CHEBI:15378"/>
        <dbReference type="ChEBI" id="CHEBI:29969"/>
        <dbReference type="ChEBI" id="CHEBI:57856"/>
        <dbReference type="ChEBI" id="CHEBI:59789"/>
        <dbReference type="ChEBI" id="CHEBI:61961"/>
    </reaction>
</comment>
<dbReference type="InterPro" id="IPR050078">
    <property type="entry name" value="Ribosomal_L11_MeTrfase_PrmA"/>
</dbReference>
<comment type="function">
    <text evidence="6">Methylates ribosomal protein L11.</text>
</comment>
<dbReference type="AlphaFoldDB" id="A0AAN1QPZ5"/>
<dbReference type="SUPFAM" id="SSF53335">
    <property type="entry name" value="S-adenosyl-L-methionine-dependent methyltransferases"/>
    <property type="match status" value="1"/>
</dbReference>
<evidence type="ECO:0000313" key="7">
    <source>
        <dbReference type="EMBL" id="AZB73254.1"/>
    </source>
</evidence>
<dbReference type="EMBL" id="CP030139">
    <property type="protein sequence ID" value="AZB73254.1"/>
    <property type="molecule type" value="Genomic_DNA"/>
</dbReference>
<protein>
    <recommendedName>
        <fullName evidence="6">Ribosomal protein L11 methyltransferase</fullName>
        <shortName evidence="6">L11 Mtase</shortName>
        <ecNumber evidence="6">2.1.1.-</ecNumber>
    </recommendedName>
</protein>
<dbReference type="RefSeq" id="WP_208673860.1">
    <property type="nucleotide sequence ID" value="NZ_CP030139.2"/>
</dbReference>
<dbReference type="Proteomes" id="UP000267249">
    <property type="component" value="Chromosome"/>
</dbReference>
<comment type="subcellular location">
    <subcellularLocation>
        <location evidence="6">Cytoplasm</location>
    </subcellularLocation>
</comment>
<evidence type="ECO:0000256" key="5">
    <source>
        <dbReference type="ARBA" id="ARBA00022691"/>
    </source>
</evidence>
<comment type="similarity">
    <text evidence="1 6">Belongs to the methyltransferase superfamily. PrmA family.</text>
</comment>
<keyword evidence="3 6" id="KW-0489">Methyltransferase</keyword>
<dbReference type="Pfam" id="PF06325">
    <property type="entry name" value="PrmA"/>
    <property type="match status" value="1"/>
</dbReference>
<dbReference type="GO" id="GO:0008276">
    <property type="term" value="F:protein methyltransferase activity"/>
    <property type="evidence" value="ECO:0007669"/>
    <property type="project" value="UniProtKB-UniRule"/>
</dbReference>
<evidence type="ECO:0000313" key="8">
    <source>
        <dbReference type="Proteomes" id="UP000267249"/>
    </source>
</evidence>
<dbReference type="GO" id="GO:0005840">
    <property type="term" value="C:ribosome"/>
    <property type="evidence" value="ECO:0007669"/>
    <property type="project" value="UniProtKB-KW"/>
</dbReference>
<dbReference type="EC" id="2.1.1.-" evidence="6"/>
<reference evidence="7 8" key="1">
    <citation type="journal article" date="2018" name="Sci. Rep.">
        <title>Genome Features and Biochemical Characteristics of a Robust, Fast Growing and Naturally Transformable Cyanobacterium Synechococcus elongatus PCC 11801 Isolated from India.</title>
        <authorList>
            <person name="Jaiswal D."/>
            <person name="Sengupta A."/>
            <person name="Sohoni S."/>
            <person name="Sengupta S."/>
            <person name="Phadnavis A.G."/>
            <person name="Pakrasi H.B."/>
            <person name="Wangikar P.P."/>
        </authorList>
    </citation>
    <scope>NUCLEOTIDE SEQUENCE [LARGE SCALE GENOMIC DNA]</scope>
    <source>
        <strain evidence="7 8">PCC 11801</strain>
    </source>
</reference>
<dbReference type="PIRSF" id="PIRSF000401">
    <property type="entry name" value="RPL11_MTase"/>
    <property type="match status" value="1"/>
</dbReference>
<dbReference type="Gene3D" id="3.40.50.150">
    <property type="entry name" value="Vaccinia Virus protein VP39"/>
    <property type="match status" value="1"/>
</dbReference>
<keyword evidence="7" id="KW-0687">Ribonucleoprotein</keyword>
<evidence type="ECO:0000256" key="1">
    <source>
        <dbReference type="ARBA" id="ARBA00009741"/>
    </source>
</evidence>